<dbReference type="AlphaFoldDB" id="A0A9N7YZR0"/>
<dbReference type="EMBL" id="CADEAL010004052">
    <property type="protein sequence ID" value="CAB1450403.1"/>
    <property type="molecule type" value="Genomic_DNA"/>
</dbReference>
<organism evidence="1 2">
    <name type="scientific">Pleuronectes platessa</name>
    <name type="common">European plaice</name>
    <dbReference type="NCBI Taxonomy" id="8262"/>
    <lineage>
        <taxon>Eukaryota</taxon>
        <taxon>Metazoa</taxon>
        <taxon>Chordata</taxon>
        <taxon>Craniata</taxon>
        <taxon>Vertebrata</taxon>
        <taxon>Euteleostomi</taxon>
        <taxon>Actinopterygii</taxon>
        <taxon>Neopterygii</taxon>
        <taxon>Teleostei</taxon>
        <taxon>Neoteleostei</taxon>
        <taxon>Acanthomorphata</taxon>
        <taxon>Carangaria</taxon>
        <taxon>Pleuronectiformes</taxon>
        <taxon>Pleuronectoidei</taxon>
        <taxon>Pleuronectidae</taxon>
        <taxon>Pleuronectes</taxon>
    </lineage>
</organism>
<dbReference type="Proteomes" id="UP001153269">
    <property type="component" value="Unassembled WGS sequence"/>
</dbReference>
<reference evidence="1" key="1">
    <citation type="submission" date="2020-03" db="EMBL/GenBank/DDBJ databases">
        <authorList>
            <person name="Weist P."/>
        </authorList>
    </citation>
    <scope>NUCLEOTIDE SEQUENCE</scope>
</reference>
<keyword evidence="2" id="KW-1185">Reference proteome</keyword>
<sequence>MEEELKASSKRKLPSFFPLCASLRLWDTFIPTNSPCPPGNVPQWTAVTPGRKEIWCWLRFEKSQNCHQAAPSWRAKSMNWSRLVSAQNNIPGSVSKMADEWRVQPSRTLAQVAESTSQVPDQMGYVQRVLGLTQGLLEQDLLVNLYPKTAQDAS</sequence>
<evidence type="ECO:0000313" key="2">
    <source>
        <dbReference type="Proteomes" id="UP001153269"/>
    </source>
</evidence>
<comment type="caution">
    <text evidence="1">The sequence shown here is derived from an EMBL/GenBank/DDBJ whole genome shotgun (WGS) entry which is preliminary data.</text>
</comment>
<name>A0A9N7YZR0_PLEPL</name>
<proteinExistence type="predicted"/>
<gene>
    <name evidence="1" type="ORF">PLEPLA_LOCUS38092</name>
</gene>
<protein>
    <submittedName>
        <fullName evidence="1">Uncharacterized protein</fullName>
    </submittedName>
</protein>
<evidence type="ECO:0000313" key="1">
    <source>
        <dbReference type="EMBL" id="CAB1450403.1"/>
    </source>
</evidence>
<accession>A0A9N7YZR0</accession>